<reference evidence="1 2" key="1">
    <citation type="journal article" date="2020" name="Microorganisms">
        <title>Polyphasic Characterisation of Cedecea colo sp. nov., a New Enteric Bacterium Isolated from the Koala Hindgut.</title>
        <authorList>
            <person name="Boath J.M."/>
            <person name="Dakhal S."/>
            <person name="Van T.T.H."/>
            <person name="Moore R.J."/>
            <person name="Dekiwadia C."/>
            <person name="Macreadie I.G."/>
        </authorList>
    </citation>
    <scope>NUCLEOTIDE SEQUENCE [LARGE SCALE GENOMIC DNA]</scope>
    <source>
        <strain evidence="1 2">ZA</strain>
    </source>
</reference>
<gene>
    <name evidence="1" type="ORF">E2L00_04555</name>
</gene>
<organism evidence="1 2">
    <name type="scientific">Cedecea colo</name>
    <dbReference type="NCBI Taxonomy" id="2552946"/>
    <lineage>
        <taxon>Bacteria</taxon>
        <taxon>Pseudomonadati</taxon>
        <taxon>Pseudomonadota</taxon>
        <taxon>Gammaproteobacteria</taxon>
        <taxon>Enterobacterales</taxon>
        <taxon>Enterobacteriaceae</taxon>
        <taxon>Cedecea</taxon>
    </lineage>
</organism>
<dbReference type="Proteomes" id="UP000697927">
    <property type="component" value="Unassembled WGS sequence"/>
</dbReference>
<accession>A0ABX0VIB6</accession>
<protein>
    <submittedName>
        <fullName evidence="1">Uncharacterized protein</fullName>
    </submittedName>
</protein>
<evidence type="ECO:0000313" key="1">
    <source>
        <dbReference type="EMBL" id="NIY46812.1"/>
    </source>
</evidence>
<name>A0ABX0VIB6_9ENTR</name>
<evidence type="ECO:0000313" key="2">
    <source>
        <dbReference type="Proteomes" id="UP000697927"/>
    </source>
</evidence>
<dbReference type="RefSeq" id="WP_167607674.1">
    <property type="nucleotide sequence ID" value="NZ_SOYS01000002.1"/>
</dbReference>
<dbReference type="EMBL" id="SOYS01000002">
    <property type="protein sequence ID" value="NIY46812.1"/>
    <property type="molecule type" value="Genomic_DNA"/>
</dbReference>
<keyword evidence="2" id="KW-1185">Reference proteome</keyword>
<proteinExistence type="predicted"/>
<comment type="caution">
    <text evidence="1">The sequence shown here is derived from an EMBL/GenBank/DDBJ whole genome shotgun (WGS) entry which is preliminary data.</text>
</comment>
<sequence>MGGFEGDINRFYGGYRTGKGDGHDAGSENGMLISGMMNPLRDSISPSRWSYAKHLLDNAEDQTTSRAQFGIWYEYLGGKLATALDSRFYLQNDITDASNPVFVMQ</sequence>